<evidence type="ECO:0000313" key="2">
    <source>
        <dbReference type="Proteomes" id="UP000790377"/>
    </source>
</evidence>
<protein>
    <submittedName>
        <fullName evidence="1">Uncharacterized protein</fullName>
    </submittedName>
</protein>
<evidence type="ECO:0000313" key="1">
    <source>
        <dbReference type="EMBL" id="KAH7904956.1"/>
    </source>
</evidence>
<sequence>MTPRPRTLISSSRRPLSAIFLGSQPPTELTIPDLPEPPESPSAASNGSGLPSPPATNSTGSGSTGDNHSANAGSTRQRLASYSSAIMPNGNYDKQLPSFNNTRSTPDLDEDDENDLGTGEDDTARLDRKYSAKAPSENSVALQRVKSLAERNRMAIDKLSSFSRLSTPSPSNGSSRASRSPLPPQNPPSSSSSSSAASSSRISSHSHSHSAPLARSYDSTLSGSETERESQRMGSTSRSGSRSNTNSNSYGSSSPELSVTPPPSNYAPRARQRLTSAPTSPAKARQPSPGPSRTPRKRVSMASAMSAPLEDSRYVSNDVTSAALAAVASSRRSPTGSGSRRSRQPLPKEFRERDRRSLDGRTSIEPMTPHHTSFRDGGTTSPRIGTFSNNTNSIPNPQTSPRGPRTNRSSTVRELTRRHQTRWLSDDFSAGAPDQPDMGRRQTLRGGSAESQLGVGRSLVGEGLRAAGIGMRTNGEDVFSQAKDPSVSVRRARSTAASQAVNDEGLEERNRLSTRISEGVGPPRSQVNSDPSRVPAAVIEGARAARTNSSRPATSMAEFYHGEDGNAGRGSAFSLRSRRAGTGYAAERERSSPSVRPLSVQQSQPPAAPTPPDRARNGIVTRRHTSLTPLGNGSSTSVNGQQQASEHTRLMLDSLSMFESHLSRLAGSSSTAPELYRHAETIVHASEKLNSLLRAGTNRALEEQIDAEVADEDYPDPGEVWRRIGGEYRESLRVSDEVVRSLTGFLLDVGKVLKEATAASEGSQHLRSVSLDDEATRRLTPDSAVDRNGGRRSQDGRRSVESRRSWEPSGTGNGVDVSRRPSTRADGALAARPPSSRDRDIEQERAPPTRTSTLPPLSATRRLFTPREQREQQMTSNALEAHNTPGVLDLSLEYEPSPTPASRNPQQRPMPSLSMPPPLPSLPSESLLRRSASSLLDKVSRRTVSIASISTVRAQNAPFPLSTPNPTTAVTPHTVTNSPQMSAFPLLRTDSGESARTNVTFSRPTGESMSALTGLHQQRTRDEARRRVSSTSPAAEEEEEKLVASASAPILSRRDQSQIRSPLSGSETERDTRRRTIGTRTAFRASLDGSLEEREGDSGGSQSHTITLPSQRRERRRTVTEIFA</sequence>
<name>A0ACB7ZUW1_9AGAM</name>
<dbReference type="Proteomes" id="UP000790377">
    <property type="component" value="Unassembled WGS sequence"/>
</dbReference>
<organism evidence="1 2">
    <name type="scientific">Hygrophoropsis aurantiaca</name>
    <dbReference type="NCBI Taxonomy" id="72124"/>
    <lineage>
        <taxon>Eukaryota</taxon>
        <taxon>Fungi</taxon>
        <taxon>Dikarya</taxon>
        <taxon>Basidiomycota</taxon>
        <taxon>Agaricomycotina</taxon>
        <taxon>Agaricomycetes</taxon>
        <taxon>Agaricomycetidae</taxon>
        <taxon>Boletales</taxon>
        <taxon>Coniophorineae</taxon>
        <taxon>Hygrophoropsidaceae</taxon>
        <taxon>Hygrophoropsis</taxon>
    </lineage>
</organism>
<comment type="caution">
    <text evidence="1">The sequence shown here is derived from an EMBL/GenBank/DDBJ whole genome shotgun (WGS) entry which is preliminary data.</text>
</comment>
<accession>A0ACB7ZUW1</accession>
<dbReference type="EMBL" id="MU268313">
    <property type="protein sequence ID" value="KAH7904956.1"/>
    <property type="molecule type" value="Genomic_DNA"/>
</dbReference>
<reference evidence="1" key="1">
    <citation type="journal article" date="2021" name="New Phytol.">
        <title>Evolutionary innovations through gain and loss of genes in the ectomycorrhizal Boletales.</title>
        <authorList>
            <person name="Wu G."/>
            <person name="Miyauchi S."/>
            <person name="Morin E."/>
            <person name="Kuo A."/>
            <person name="Drula E."/>
            <person name="Varga T."/>
            <person name="Kohler A."/>
            <person name="Feng B."/>
            <person name="Cao Y."/>
            <person name="Lipzen A."/>
            <person name="Daum C."/>
            <person name="Hundley H."/>
            <person name="Pangilinan J."/>
            <person name="Johnson J."/>
            <person name="Barry K."/>
            <person name="LaButti K."/>
            <person name="Ng V."/>
            <person name="Ahrendt S."/>
            <person name="Min B."/>
            <person name="Choi I.G."/>
            <person name="Park H."/>
            <person name="Plett J.M."/>
            <person name="Magnuson J."/>
            <person name="Spatafora J.W."/>
            <person name="Nagy L.G."/>
            <person name="Henrissat B."/>
            <person name="Grigoriev I.V."/>
            <person name="Yang Z.L."/>
            <person name="Xu J."/>
            <person name="Martin F.M."/>
        </authorList>
    </citation>
    <scope>NUCLEOTIDE SEQUENCE</scope>
    <source>
        <strain evidence="1">ATCC 28755</strain>
    </source>
</reference>
<gene>
    <name evidence="1" type="ORF">BJ138DRAFT_1018373</name>
</gene>
<keyword evidence="2" id="KW-1185">Reference proteome</keyword>
<proteinExistence type="predicted"/>